<dbReference type="Proteomes" id="UP000634136">
    <property type="component" value="Unassembled WGS sequence"/>
</dbReference>
<proteinExistence type="predicted"/>
<reference evidence="1" key="1">
    <citation type="submission" date="2020-09" db="EMBL/GenBank/DDBJ databases">
        <title>Genome-Enabled Discovery of Anthraquinone Biosynthesis in Senna tora.</title>
        <authorList>
            <person name="Kang S.-H."/>
            <person name="Pandey R.P."/>
            <person name="Lee C.-M."/>
            <person name="Sim J.-S."/>
            <person name="Jeong J.-T."/>
            <person name="Choi B.-S."/>
            <person name="Jung M."/>
            <person name="Ginzburg D."/>
            <person name="Zhao K."/>
            <person name="Won S.Y."/>
            <person name="Oh T.-J."/>
            <person name="Yu Y."/>
            <person name="Kim N.-H."/>
            <person name="Lee O.R."/>
            <person name="Lee T.-H."/>
            <person name="Bashyal P."/>
            <person name="Kim T.-S."/>
            <person name="Lee W.-H."/>
            <person name="Kawkins C."/>
            <person name="Kim C.-K."/>
            <person name="Kim J.S."/>
            <person name="Ahn B.O."/>
            <person name="Rhee S.Y."/>
            <person name="Sohng J.K."/>
        </authorList>
    </citation>
    <scope>NUCLEOTIDE SEQUENCE</scope>
    <source>
        <tissue evidence="1">Leaf</tissue>
    </source>
</reference>
<dbReference type="AlphaFoldDB" id="A0A834X4V5"/>
<evidence type="ECO:0000313" key="2">
    <source>
        <dbReference type="Proteomes" id="UP000634136"/>
    </source>
</evidence>
<organism evidence="1 2">
    <name type="scientific">Senna tora</name>
    <dbReference type="NCBI Taxonomy" id="362788"/>
    <lineage>
        <taxon>Eukaryota</taxon>
        <taxon>Viridiplantae</taxon>
        <taxon>Streptophyta</taxon>
        <taxon>Embryophyta</taxon>
        <taxon>Tracheophyta</taxon>
        <taxon>Spermatophyta</taxon>
        <taxon>Magnoliopsida</taxon>
        <taxon>eudicotyledons</taxon>
        <taxon>Gunneridae</taxon>
        <taxon>Pentapetalae</taxon>
        <taxon>rosids</taxon>
        <taxon>fabids</taxon>
        <taxon>Fabales</taxon>
        <taxon>Fabaceae</taxon>
        <taxon>Caesalpinioideae</taxon>
        <taxon>Cassia clade</taxon>
        <taxon>Senna</taxon>
    </lineage>
</organism>
<keyword evidence="2" id="KW-1185">Reference proteome</keyword>
<name>A0A834X4V5_9FABA</name>
<protein>
    <submittedName>
        <fullName evidence="1">Disease resistance protein RGA2</fullName>
    </submittedName>
</protein>
<accession>A0A834X4V5</accession>
<comment type="caution">
    <text evidence="1">The sequence shown here is derived from an EMBL/GenBank/DDBJ whole genome shotgun (WGS) entry which is preliminary data.</text>
</comment>
<dbReference type="EMBL" id="JAAIUW010000003">
    <property type="protein sequence ID" value="KAF7838673.1"/>
    <property type="molecule type" value="Genomic_DNA"/>
</dbReference>
<sequence length="205" mass="23231">MLRPDGEQDAEPNKLVTRQGKLYRTSSLSGQTEVLSSCSVTKTEKSFALAEKLEPWLETTEEVVGSSCFREIYGICCILCQSSPLPSLHLSSNIGQPLMYKRSSEVRFRPCNSFKLYPFSDLTTNKLNVLKPDSFPMFGGIWDNAEHPKIIRCLRFCKLVKPSGRERSLTQCINFKISNFRKLQIDVGMVSISKSCIAKYLKCIR</sequence>
<evidence type="ECO:0000313" key="1">
    <source>
        <dbReference type="EMBL" id="KAF7838673.1"/>
    </source>
</evidence>
<gene>
    <name evidence="1" type="ORF">G2W53_007155</name>
</gene>